<organism evidence="1 2">
    <name type="scientific">Amycolatopsis dongchuanensis</name>
    <dbReference type="NCBI Taxonomy" id="1070866"/>
    <lineage>
        <taxon>Bacteria</taxon>
        <taxon>Bacillati</taxon>
        <taxon>Actinomycetota</taxon>
        <taxon>Actinomycetes</taxon>
        <taxon>Pseudonocardiales</taxon>
        <taxon>Pseudonocardiaceae</taxon>
        <taxon>Amycolatopsis</taxon>
    </lineage>
</organism>
<evidence type="ECO:0000313" key="1">
    <source>
        <dbReference type="EMBL" id="GAA5151296.1"/>
    </source>
</evidence>
<dbReference type="RefSeq" id="WP_346051429.1">
    <property type="nucleotide sequence ID" value="NZ_BAABIB010000005.1"/>
</dbReference>
<proteinExistence type="predicted"/>
<evidence type="ECO:0008006" key="3">
    <source>
        <dbReference type="Google" id="ProtNLM"/>
    </source>
</evidence>
<protein>
    <recommendedName>
        <fullName evidence="3">IrrE N-terminal-like domain-containing protein</fullName>
    </recommendedName>
</protein>
<name>A0ABP9PUQ7_9PSEU</name>
<dbReference type="Proteomes" id="UP001500192">
    <property type="component" value="Unassembled WGS sequence"/>
</dbReference>
<comment type="caution">
    <text evidence="1">The sequence shown here is derived from an EMBL/GenBank/DDBJ whole genome shotgun (WGS) entry which is preliminary data.</text>
</comment>
<evidence type="ECO:0000313" key="2">
    <source>
        <dbReference type="Proteomes" id="UP001500192"/>
    </source>
</evidence>
<gene>
    <name evidence="1" type="ORF">GCM10023214_01820</name>
</gene>
<accession>A0ABP9PUQ7</accession>
<dbReference type="EMBL" id="BAABIB010000005">
    <property type="protein sequence ID" value="GAA5151296.1"/>
    <property type="molecule type" value="Genomic_DNA"/>
</dbReference>
<sequence length="182" mass="20194">MYRRRTSDGDDSEFVTKCRAGIYRITGGERPDSVESWLQALSAFRGRPIVKVRLPADTATPVCLLLSDARNDYMVLSHGVSPAQDAQFAAHEGAHLYFDHHGDDVSHEERRVLEELLPGDLAFTGRIEVRKRTSFESLPEWQAELFGSVLTAEIGQLGGQLLAAPSGSRDTLHELFGNDRRG</sequence>
<reference evidence="2" key="1">
    <citation type="journal article" date="2019" name="Int. J. Syst. Evol. Microbiol.">
        <title>The Global Catalogue of Microorganisms (GCM) 10K type strain sequencing project: providing services to taxonomists for standard genome sequencing and annotation.</title>
        <authorList>
            <consortium name="The Broad Institute Genomics Platform"/>
            <consortium name="The Broad Institute Genome Sequencing Center for Infectious Disease"/>
            <person name="Wu L."/>
            <person name="Ma J."/>
        </authorList>
    </citation>
    <scope>NUCLEOTIDE SEQUENCE [LARGE SCALE GENOMIC DNA]</scope>
    <source>
        <strain evidence="2">JCM 18054</strain>
    </source>
</reference>
<keyword evidence="2" id="KW-1185">Reference proteome</keyword>